<dbReference type="GO" id="GO:0004714">
    <property type="term" value="F:transmembrane receptor protein tyrosine kinase activity"/>
    <property type="evidence" value="ECO:0007669"/>
    <property type="project" value="InterPro"/>
</dbReference>
<dbReference type="InterPro" id="IPR001245">
    <property type="entry name" value="Ser-Thr/Tyr_kinase_cat_dom"/>
</dbReference>
<dbReference type="Gene3D" id="2.60.120.430">
    <property type="entry name" value="Galactose-binding lectin"/>
    <property type="match status" value="2"/>
</dbReference>
<keyword evidence="9 13" id="KW-1133">Transmembrane helix</keyword>
<evidence type="ECO:0000256" key="1">
    <source>
        <dbReference type="ARBA" id="ARBA00004479"/>
    </source>
</evidence>
<proteinExistence type="predicted"/>
<evidence type="ECO:0000259" key="14">
    <source>
        <dbReference type="PROSITE" id="PS50011"/>
    </source>
</evidence>
<dbReference type="InterPro" id="IPR045272">
    <property type="entry name" value="ANXUR1/2-like"/>
</dbReference>
<name>A0A834YEQ1_TETSI</name>
<dbReference type="EMBL" id="JABCRI010000023">
    <property type="protein sequence ID" value="KAF8378556.1"/>
    <property type="molecule type" value="Genomic_DNA"/>
</dbReference>
<dbReference type="Gene3D" id="3.30.200.20">
    <property type="entry name" value="Phosphorylase Kinase, domain 1"/>
    <property type="match status" value="1"/>
</dbReference>
<sequence length="816" mass="90579">MLILSFWVAADRASPYSLSPTPPPLIEFKHFSAIKSSSAPLDSATSSSRESFGFHAVQSSSPLMEFESFSTGSLLMESKASSLGDSSSLACSTSSLMEFEAFSDDRKWAGDIGSKFLPSGLENISITSKALHPLPSVPQVPYMTARISPTQFTYTFPASPGPKFLRLYFYPASYPGVDDSKALFSVASGGYTLLSNFSPNLVAYALGVPYFTREFSITVGNKKRLKVTFIPSPSTSDSYAFVNGIEPFPFFIEDTTVLETFYRLNVGGDDIFPVDDTGMFRTWSYDSKYLLPSSPGVSFAVSNLDIKFSPTIPDYTAPASVYSTARSMGSDQRANANYNLTWILPIDPGFYYLVRLHFCEIESVVKLKNERVFHIFINNQTADDEADVIGWSGGKGVPVYRDYVVMVSEGAEGSQDLCVELHPSNQSKYYDVILNGVEIFKLTNRDNVLAAPVPPQHNPAHAKQTRDRTKIIIISVSAIGGLIIFFLLGFNAYRIYKRSTSFLEFKKASSGRGRHFSLGDIKAATNNFAEDRIIGVGGFGNVYKGFFDGGSTTVAIKRWNGKSAGQGVEEFEKEVEILSKLRHRNLVSLIGYCKEDREMVLVYDYMSHGDLRGRLFDIDKARLSWVERLRVCIGAGCGLHYLHTGAKPTIIHRDVKTTNILLDEKLEAKVSDFGISKQGPFTFSHVSTEVRGSFGYFDPDYVRTQKLTRKSDVYSFGVVLFEVPCARPATNAMWAGENEERVSLVELVRRKIGKGTLDQIIDPHLRGRIAPESLAKFVEIAEKCLADRGRDRPSMGDVLCHLEQALELQRKENVEQ</sequence>
<comment type="caution">
    <text evidence="15">The sequence shown here is derived from an EMBL/GenBank/DDBJ whole genome shotgun (WGS) entry which is preliminary data.</text>
</comment>
<dbReference type="PANTHER" id="PTHR34590">
    <property type="entry name" value="OS03G0124300 PROTEIN-RELATED"/>
    <property type="match status" value="1"/>
</dbReference>
<reference evidence="15 16" key="1">
    <citation type="submission" date="2020-04" db="EMBL/GenBank/DDBJ databases">
        <title>Plant Genome Project.</title>
        <authorList>
            <person name="Zhang R.-G."/>
        </authorList>
    </citation>
    <scope>NUCLEOTIDE SEQUENCE [LARGE SCALE GENOMIC DNA]</scope>
    <source>
        <strain evidence="15">YNK0</strain>
        <tissue evidence="15">Leaf</tissue>
    </source>
</reference>
<evidence type="ECO:0000256" key="4">
    <source>
        <dbReference type="ARBA" id="ARBA00022692"/>
    </source>
</evidence>
<evidence type="ECO:0000256" key="3">
    <source>
        <dbReference type="ARBA" id="ARBA00022679"/>
    </source>
</evidence>
<dbReference type="AlphaFoldDB" id="A0A834YEQ1"/>
<dbReference type="CDD" id="cd14066">
    <property type="entry name" value="STKc_IRAK"/>
    <property type="match status" value="1"/>
</dbReference>
<dbReference type="InterPro" id="IPR000719">
    <property type="entry name" value="Prot_kinase_dom"/>
</dbReference>
<keyword evidence="7" id="KW-0418">Kinase</keyword>
<keyword evidence="11" id="KW-0325">Glycoprotein</keyword>
<evidence type="ECO:0000256" key="8">
    <source>
        <dbReference type="ARBA" id="ARBA00022840"/>
    </source>
</evidence>
<dbReference type="PANTHER" id="PTHR34590:SF5">
    <property type="entry name" value="OS04G0586500 PROTEIN"/>
    <property type="match status" value="1"/>
</dbReference>
<keyword evidence="5" id="KW-0732">Signal</keyword>
<organism evidence="15 16">
    <name type="scientific">Tetracentron sinense</name>
    <name type="common">Spur-leaf</name>
    <dbReference type="NCBI Taxonomy" id="13715"/>
    <lineage>
        <taxon>Eukaryota</taxon>
        <taxon>Viridiplantae</taxon>
        <taxon>Streptophyta</taxon>
        <taxon>Embryophyta</taxon>
        <taxon>Tracheophyta</taxon>
        <taxon>Spermatophyta</taxon>
        <taxon>Magnoliopsida</taxon>
        <taxon>Trochodendrales</taxon>
        <taxon>Trochodendraceae</taxon>
        <taxon>Tetracentron</taxon>
    </lineage>
</organism>
<dbReference type="GO" id="GO:0005524">
    <property type="term" value="F:ATP binding"/>
    <property type="evidence" value="ECO:0007669"/>
    <property type="project" value="UniProtKB-UniRule"/>
</dbReference>
<dbReference type="OrthoDB" id="1903759at2759"/>
<evidence type="ECO:0000256" key="13">
    <source>
        <dbReference type="SAM" id="Phobius"/>
    </source>
</evidence>
<feature type="domain" description="Protein kinase" evidence="14">
    <location>
        <begin position="528"/>
        <end position="806"/>
    </location>
</feature>
<evidence type="ECO:0000256" key="10">
    <source>
        <dbReference type="ARBA" id="ARBA00023136"/>
    </source>
</evidence>
<dbReference type="FunFam" id="2.60.120.430:FF:000007">
    <property type="entry name" value="FERONIA receptor-like kinase"/>
    <property type="match status" value="1"/>
</dbReference>
<dbReference type="Pfam" id="PF07714">
    <property type="entry name" value="PK_Tyr_Ser-Thr"/>
    <property type="match status" value="1"/>
</dbReference>
<keyword evidence="2" id="KW-0723">Serine/threonine-protein kinase</keyword>
<evidence type="ECO:0000256" key="12">
    <source>
        <dbReference type="PROSITE-ProRule" id="PRU10141"/>
    </source>
</evidence>
<dbReference type="GO" id="GO:0010038">
    <property type="term" value="P:response to metal ion"/>
    <property type="evidence" value="ECO:0007669"/>
    <property type="project" value="UniProtKB-ARBA"/>
</dbReference>
<keyword evidence="10 13" id="KW-0472">Membrane</keyword>
<feature type="transmembrane region" description="Helical" evidence="13">
    <location>
        <begin position="471"/>
        <end position="493"/>
    </location>
</feature>
<keyword evidence="16" id="KW-1185">Reference proteome</keyword>
<protein>
    <recommendedName>
        <fullName evidence="14">Protein kinase domain-containing protein</fullName>
    </recommendedName>
</protein>
<dbReference type="InterPro" id="IPR024788">
    <property type="entry name" value="Malectin-like_Carb-bd_dom"/>
</dbReference>
<gene>
    <name evidence="15" type="ORF">HHK36_029900</name>
</gene>
<keyword evidence="3" id="KW-0808">Transferase</keyword>
<dbReference type="PROSITE" id="PS00107">
    <property type="entry name" value="PROTEIN_KINASE_ATP"/>
    <property type="match status" value="1"/>
</dbReference>
<evidence type="ECO:0000256" key="5">
    <source>
        <dbReference type="ARBA" id="ARBA00022729"/>
    </source>
</evidence>
<dbReference type="SMART" id="SM00220">
    <property type="entry name" value="S_TKc"/>
    <property type="match status" value="1"/>
</dbReference>
<dbReference type="SUPFAM" id="SSF56112">
    <property type="entry name" value="Protein kinase-like (PK-like)"/>
    <property type="match status" value="1"/>
</dbReference>
<dbReference type="FunFam" id="3.30.200.20:FF:000039">
    <property type="entry name" value="receptor-like protein kinase FERONIA"/>
    <property type="match status" value="1"/>
</dbReference>
<comment type="subcellular location">
    <subcellularLocation>
        <location evidence="1">Membrane</location>
        <topology evidence="1">Single-pass type I membrane protein</topology>
    </subcellularLocation>
</comment>
<keyword evidence="8 12" id="KW-0067">ATP-binding</keyword>
<dbReference type="InterPro" id="IPR017441">
    <property type="entry name" value="Protein_kinase_ATP_BS"/>
</dbReference>
<evidence type="ECO:0000256" key="2">
    <source>
        <dbReference type="ARBA" id="ARBA00022527"/>
    </source>
</evidence>
<dbReference type="Proteomes" id="UP000655225">
    <property type="component" value="Unassembled WGS sequence"/>
</dbReference>
<feature type="binding site" evidence="12">
    <location>
        <position position="557"/>
    </location>
    <ligand>
        <name>ATP</name>
        <dbReference type="ChEBI" id="CHEBI:30616"/>
    </ligand>
</feature>
<dbReference type="FunFam" id="1.10.510.10:FF:000252">
    <property type="entry name" value="Receptor-like protein kinase FERONIA"/>
    <property type="match status" value="1"/>
</dbReference>
<dbReference type="PROSITE" id="PS00108">
    <property type="entry name" value="PROTEIN_KINASE_ST"/>
    <property type="match status" value="1"/>
</dbReference>
<keyword evidence="4 13" id="KW-0812">Transmembrane</keyword>
<dbReference type="Gene3D" id="1.10.510.10">
    <property type="entry name" value="Transferase(Phosphotransferase) domain 1"/>
    <property type="match status" value="1"/>
</dbReference>
<evidence type="ECO:0000313" key="15">
    <source>
        <dbReference type="EMBL" id="KAF8378556.1"/>
    </source>
</evidence>
<evidence type="ECO:0000313" key="16">
    <source>
        <dbReference type="Proteomes" id="UP000655225"/>
    </source>
</evidence>
<evidence type="ECO:0000256" key="6">
    <source>
        <dbReference type="ARBA" id="ARBA00022741"/>
    </source>
</evidence>
<dbReference type="Pfam" id="PF12819">
    <property type="entry name" value="Malectin_like"/>
    <property type="match status" value="1"/>
</dbReference>
<evidence type="ECO:0000256" key="9">
    <source>
        <dbReference type="ARBA" id="ARBA00022989"/>
    </source>
</evidence>
<evidence type="ECO:0000256" key="7">
    <source>
        <dbReference type="ARBA" id="ARBA00022777"/>
    </source>
</evidence>
<dbReference type="InterPro" id="IPR008271">
    <property type="entry name" value="Ser/Thr_kinase_AS"/>
</dbReference>
<accession>A0A834YEQ1</accession>
<dbReference type="InterPro" id="IPR011009">
    <property type="entry name" value="Kinase-like_dom_sf"/>
</dbReference>
<dbReference type="PROSITE" id="PS50011">
    <property type="entry name" value="PROTEIN_KINASE_DOM"/>
    <property type="match status" value="1"/>
</dbReference>
<dbReference type="GO" id="GO:0016020">
    <property type="term" value="C:membrane"/>
    <property type="evidence" value="ECO:0007669"/>
    <property type="project" value="UniProtKB-SubCell"/>
</dbReference>
<dbReference type="FunFam" id="2.60.120.430:FF:000003">
    <property type="entry name" value="FERONIA receptor-like kinase"/>
    <property type="match status" value="1"/>
</dbReference>
<keyword evidence="6 12" id="KW-0547">Nucleotide-binding</keyword>
<dbReference type="GO" id="GO:0004674">
    <property type="term" value="F:protein serine/threonine kinase activity"/>
    <property type="evidence" value="ECO:0007669"/>
    <property type="project" value="UniProtKB-KW"/>
</dbReference>
<evidence type="ECO:0000256" key="11">
    <source>
        <dbReference type="ARBA" id="ARBA00023180"/>
    </source>
</evidence>